<feature type="non-terminal residue" evidence="4">
    <location>
        <position position="1"/>
    </location>
</feature>
<dbReference type="PANTHER" id="PTHR24320">
    <property type="entry name" value="RETINOL DEHYDROGENASE"/>
    <property type="match status" value="1"/>
</dbReference>
<name>A0A3E2GYS6_SCYLI</name>
<proteinExistence type="inferred from homology"/>
<evidence type="ECO:0000313" key="5">
    <source>
        <dbReference type="Proteomes" id="UP000258309"/>
    </source>
</evidence>
<keyword evidence="5" id="KW-1185">Reference proteome</keyword>
<feature type="non-terminal residue" evidence="4">
    <location>
        <position position="300"/>
    </location>
</feature>
<gene>
    <name evidence="4" type="ORF">B7463_g10030</name>
</gene>
<dbReference type="Proteomes" id="UP000258309">
    <property type="component" value="Unassembled WGS sequence"/>
</dbReference>
<dbReference type="STRING" id="5539.A0A3E2GYS6"/>
<comment type="similarity">
    <text evidence="1">Belongs to the short-chain dehydrogenases/reductases (SDR) family.</text>
</comment>
<dbReference type="OMA" id="AFNSRIV"/>
<dbReference type="InterPro" id="IPR036291">
    <property type="entry name" value="NAD(P)-bd_dom_sf"/>
</dbReference>
<protein>
    <submittedName>
        <fullName evidence="4">Uncharacterized protein</fullName>
    </submittedName>
</protein>
<dbReference type="AlphaFoldDB" id="A0A3E2GYS6"/>
<dbReference type="Pfam" id="PF00106">
    <property type="entry name" value="adh_short"/>
    <property type="match status" value="1"/>
</dbReference>
<organism evidence="4 5">
    <name type="scientific">Scytalidium lignicola</name>
    <name type="common">Hyphomycete</name>
    <dbReference type="NCBI Taxonomy" id="5539"/>
    <lineage>
        <taxon>Eukaryota</taxon>
        <taxon>Fungi</taxon>
        <taxon>Dikarya</taxon>
        <taxon>Ascomycota</taxon>
        <taxon>Pezizomycotina</taxon>
        <taxon>Leotiomycetes</taxon>
        <taxon>Leotiomycetes incertae sedis</taxon>
        <taxon>Scytalidium</taxon>
    </lineage>
</organism>
<evidence type="ECO:0000256" key="1">
    <source>
        <dbReference type="ARBA" id="ARBA00006484"/>
    </source>
</evidence>
<dbReference type="SUPFAM" id="SSF51735">
    <property type="entry name" value="NAD(P)-binding Rossmann-fold domains"/>
    <property type="match status" value="1"/>
</dbReference>
<dbReference type="Gene3D" id="3.40.50.720">
    <property type="entry name" value="NAD(P)-binding Rossmann-like Domain"/>
    <property type="match status" value="1"/>
</dbReference>
<sequence length="300" mass="32457">MADPLNPYTDLYANPNGVGDQRPTGLKVVRDNDTIDAYKGKVALVTGGTSGIGVETVRALHATGADVYFTARDATKGERTKRDILATSKWDGKLKVVLMNLDSLESVRNAAKEFLSKSDKLNILVNNAGIMATPYSKTDDGFERQFGVNHLAHFLLTVLLLPTLEASATPSLASRVTANYIDRVYGSRGVHALSLDPGGIWTGLLAFVDQKMVESFKENLEVVPNMQSAEQGCATTIWAAIGKVWEGKGGESLHGCRIEPPEDGDFFSIMSAKASPWVKGQILSEDKLWELSSRLVGIKA</sequence>
<dbReference type="InterPro" id="IPR002347">
    <property type="entry name" value="SDR_fam"/>
</dbReference>
<dbReference type="PRINTS" id="PR00081">
    <property type="entry name" value="GDHRDH"/>
</dbReference>
<dbReference type="EMBL" id="NCSJ02000270">
    <property type="protein sequence ID" value="RFU26310.1"/>
    <property type="molecule type" value="Genomic_DNA"/>
</dbReference>
<dbReference type="GO" id="GO:0016491">
    <property type="term" value="F:oxidoreductase activity"/>
    <property type="evidence" value="ECO:0007669"/>
    <property type="project" value="UniProtKB-KW"/>
</dbReference>
<evidence type="ECO:0000256" key="2">
    <source>
        <dbReference type="ARBA" id="ARBA00023002"/>
    </source>
</evidence>
<evidence type="ECO:0000313" key="4">
    <source>
        <dbReference type="EMBL" id="RFU26310.1"/>
    </source>
</evidence>
<dbReference type="OrthoDB" id="191139at2759"/>
<comment type="caution">
    <text evidence="4">The sequence shown here is derived from an EMBL/GenBank/DDBJ whole genome shotgun (WGS) entry which is preliminary data.</text>
</comment>
<feature type="region of interest" description="Disordered" evidence="3">
    <location>
        <begin position="1"/>
        <end position="25"/>
    </location>
</feature>
<keyword evidence="2" id="KW-0560">Oxidoreductase</keyword>
<accession>A0A3E2GYS6</accession>
<evidence type="ECO:0000256" key="3">
    <source>
        <dbReference type="SAM" id="MobiDB-lite"/>
    </source>
</evidence>
<reference evidence="4 5" key="1">
    <citation type="submission" date="2018-05" db="EMBL/GenBank/DDBJ databases">
        <title>Draft genome sequence of Scytalidium lignicola DSM 105466, a ubiquitous saprotrophic fungus.</title>
        <authorList>
            <person name="Buettner E."/>
            <person name="Gebauer A.M."/>
            <person name="Hofrichter M."/>
            <person name="Liers C."/>
            <person name="Kellner H."/>
        </authorList>
    </citation>
    <scope>NUCLEOTIDE SEQUENCE [LARGE SCALE GENOMIC DNA]</scope>
    <source>
        <strain evidence="4 5">DSM 105466</strain>
    </source>
</reference>
<dbReference type="PANTHER" id="PTHR24320:SF272">
    <property type="entry name" value="NAD(P)-BINDING ROSSMANN-FOLD SUPERFAMILY PROTEIN"/>
    <property type="match status" value="1"/>
</dbReference>